<dbReference type="InterPro" id="IPR026369">
    <property type="entry name" value="CxxC_20_CxxC"/>
</dbReference>
<feature type="transmembrane region" description="Helical" evidence="1">
    <location>
        <begin position="64"/>
        <end position="85"/>
    </location>
</feature>
<organism evidence="2 3">
    <name type="scientific">Oceanobacillus kimchii</name>
    <dbReference type="NCBI Taxonomy" id="746691"/>
    <lineage>
        <taxon>Bacteria</taxon>
        <taxon>Bacillati</taxon>
        <taxon>Bacillota</taxon>
        <taxon>Bacilli</taxon>
        <taxon>Bacillales</taxon>
        <taxon>Bacillaceae</taxon>
        <taxon>Oceanobacillus</taxon>
    </lineage>
</organism>
<dbReference type="EMBL" id="BSKO01000001">
    <property type="protein sequence ID" value="GLO66808.1"/>
    <property type="molecule type" value="Genomic_DNA"/>
</dbReference>
<proteinExistence type="predicted"/>
<reference evidence="2 3" key="1">
    <citation type="submission" date="2023-02" db="EMBL/GenBank/DDBJ databases">
        <title>Oceanobacillus kimchii IFOP_LL358 isolated form Alexandrium catenella lab strain.</title>
        <authorList>
            <person name="Gajardo G."/>
            <person name="Ueki S."/>
            <person name="Maruyama F."/>
        </authorList>
    </citation>
    <scope>NUCLEOTIDE SEQUENCE [LARGE SCALE GENOMIC DNA]</scope>
    <source>
        <strain evidence="2 3">IFOP_LL358</strain>
    </source>
</reference>
<dbReference type="Proteomes" id="UP001275436">
    <property type="component" value="Unassembled WGS sequence"/>
</dbReference>
<protein>
    <recommendedName>
        <fullName evidence="4">CXXC-20-CXXC protein</fullName>
    </recommendedName>
</protein>
<keyword evidence="1" id="KW-0812">Transmembrane</keyword>
<evidence type="ECO:0000256" key="1">
    <source>
        <dbReference type="SAM" id="Phobius"/>
    </source>
</evidence>
<keyword evidence="1" id="KW-0472">Membrane</keyword>
<feature type="transmembrane region" description="Helical" evidence="1">
    <location>
        <begin position="42"/>
        <end position="58"/>
    </location>
</feature>
<keyword evidence="3" id="KW-1185">Reference proteome</keyword>
<dbReference type="NCBIfam" id="TIGR04104">
    <property type="entry name" value="cxxc_20_cxxc"/>
    <property type="match status" value="1"/>
</dbReference>
<keyword evidence="1" id="KW-1133">Transmembrane helix</keyword>
<evidence type="ECO:0000313" key="2">
    <source>
        <dbReference type="EMBL" id="GLO66808.1"/>
    </source>
</evidence>
<sequence length="95" mass="10981">MELPRCWNCNHQFVWKDLCFRIKPCPSCGESQYLTKGSRNKALLFTPICSIFIVAMIILDINNIITACITGVLLLAIYTICPFIYQFTDREQPFI</sequence>
<accession>A0ABQ5TMG1</accession>
<dbReference type="RefSeq" id="WP_017797259.1">
    <property type="nucleotide sequence ID" value="NZ_BSKO01000001.1"/>
</dbReference>
<comment type="caution">
    <text evidence="2">The sequence shown here is derived from an EMBL/GenBank/DDBJ whole genome shotgun (WGS) entry which is preliminary data.</text>
</comment>
<gene>
    <name evidence="2" type="ORF">MACH08_25920</name>
</gene>
<evidence type="ECO:0000313" key="3">
    <source>
        <dbReference type="Proteomes" id="UP001275436"/>
    </source>
</evidence>
<evidence type="ECO:0008006" key="4">
    <source>
        <dbReference type="Google" id="ProtNLM"/>
    </source>
</evidence>
<name>A0ABQ5TMG1_9BACI</name>